<keyword evidence="10" id="KW-0032">Aminotransferase</keyword>
<evidence type="ECO:0000256" key="2">
    <source>
        <dbReference type="ARBA" id="ARBA00001933"/>
    </source>
</evidence>
<gene>
    <name evidence="10" type="ORF">ACFQEY_13425</name>
</gene>
<keyword evidence="4 8" id="KW-0663">Pyridoxal phosphate</keyword>
<dbReference type="InterPro" id="IPR015421">
    <property type="entry name" value="PyrdxlP-dep_Trfase_major"/>
</dbReference>
<comment type="cofactor">
    <cofactor evidence="2">
        <name>pyridoxal 5'-phosphate</name>
        <dbReference type="ChEBI" id="CHEBI:597326"/>
    </cofactor>
</comment>
<evidence type="ECO:0000256" key="1">
    <source>
        <dbReference type="ARBA" id="ARBA00001579"/>
    </source>
</evidence>
<keyword evidence="11" id="KW-1185">Reference proteome</keyword>
<dbReference type="InterPro" id="IPR049704">
    <property type="entry name" value="Aminotrans_3_PPA_site"/>
</dbReference>
<dbReference type="CDD" id="cd00610">
    <property type="entry name" value="OAT_like"/>
    <property type="match status" value="1"/>
</dbReference>
<evidence type="ECO:0000256" key="6">
    <source>
        <dbReference type="ARBA" id="ARBA00023444"/>
    </source>
</evidence>
<sequence length="433" mass="48100">MKESKLASSEQLMERSKETIPGGVSSYARKFDQPLSFNSGQGSKVYSVEGDEYVDYLQAWGAIILGHCHEQLNERVSDVLSEQDLYGMGTTELEVEVAETISNHVPSAERVLFGVTGSEVVARAITLSRAVTGRRKIIKFQGHYHGWYDPVAMNHLTDPDKLGTKDVFTNGVLPEIVDETIVLPFNDVEAVERAFEKHNDEIAGVILEPIAHNMGCMPPKDGYLEALRRITDKNGSLLIFDEIITGFRQDMGGVQSIEGIIPDLTTLGKSIANGYPMSVLCGKQEYMDRFHTKENGDVAFGGTYNSHAAALAAAGETLRLLEDLDFHSKATAQSEEISAALSDLVEDIGLEAHIRSYGPVFLTYFGNPPMDNYEDTLRHDTEQYMEYRREMVDRGVLMVPKDVRRNYLTASHTDEDTQKTIEAAEDAFKAVSR</sequence>
<dbReference type="GO" id="GO:0042286">
    <property type="term" value="F:glutamate-1-semialdehyde 2,1-aminomutase activity"/>
    <property type="evidence" value="ECO:0007669"/>
    <property type="project" value="UniProtKB-EC"/>
</dbReference>
<comment type="caution">
    <text evidence="10">The sequence shown here is derived from an EMBL/GenBank/DDBJ whole genome shotgun (WGS) entry which is preliminary data.</text>
</comment>
<comment type="pathway">
    <text evidence="6">Porphyrin-containing compound metabolism.</text>
</comment>
<dbReference type="InterPro" id="IPR005814">
    <property type="entry name" value="Aminotrans_3"/>
</dbReference>
<evidence type="ECO:0000256" key="8">
    <source>
        <dbReference type="RuleBase" id="RU003560"/>
    </source>
</evidence>
<dbReference type="Gene3D" id="3.90.1150.10">
    <property type="entry name" value="Aspartate Aminotransferase, domain 1"/>
    <property type="match status" value="1"/>
</dbReference>
<dbReference type="GO" id="GO:0008483">
    <property type="term" value="F:transaminase activity"/>
    <property type="evidence" value="ECO:0007669"/>
    <property type="project" value="UniProtKB-KW"/>
</dbReference>
<evidence type="ECO:0000313" key="10">
    <source>
        <dbReference type="EMBL" id="MFC6890003.1"/>
    </source>
</evidence>
<evidence type="ECO:0000256" key="9">
    <source>
        <dbReference type="SAM" id="MobiDB-lite"/>
    </source>
</evidence>
<feature type="compositionally biased region" description="Polar residues" evidence="9">
    <location>
        <begin position="1"/>
        <end position="11"/>
    </location>
</feature>
<evidence type="ECO:0000313" key="11">
    <source>
        <dbReference type="Proteomes" id="UP001596333"/>
    </source>
</evidence>
<evidence type="ECO:0000256" key="5">
    <source>
        <dbReference type="ARBA" id="ARBA00023235"/>
    </source>
</evidence>
<comment type="catalytic activity">
    <reaction evidence="1">
        <text>(S)-4-amino-5-oxopentanoate = 5-aminolevulinate</text>
        <dbReference type="Rhea" id="RHEA:14265"/>
        <dbReference type="ChEBI" id="CHEBI:57501"/>
        <dbReference type="ChEBI" id="CHEBI:356416"/>
        <dbReference type="EC" id="5.4.3.8"/>
    </reaction>
</comment>
<keyword evidence="5" id="KW-0413">Isomerase</keyword>
<dbReference type="PROSITE" id="PS00600">
    <property type="entry name" value="AA_TRANSFER_CLASS_3"/>
    <property type="match status" value="1"/>
</dbReference>
<dbReference type="AlphaFoldDB" id="A0ABD5ULD0"/>
<dbReference type="EMBL" id="JBHSXI010000015">
    <property type="protein sequence ID" value="MFC6890003.1"/>
    <property type="molecule type" value="Genomic_DNA"/>
</dbReference>
<dbReference type="SUPFAM" id="SSF53383">
    <property type="entry name" value="PLP-dependent transferases"/>
    <property type="match status" value="1"/>
</dbReference>
<protein>
    <recommendedName>
        <fullName evidence="3">Glutamate-1-semialdehyde 2,1-aminomutase</fullName>
    </recommendedName>
    <alternativeName>
        <fullName evidence="7">Glutamate-1-semialdehyde aminotransferase</fullName>
    </alternativeName>
</protein>
<dbReference type="Gene3D" id="3.40.640.10">
    <property type="entry name" value="Type I PLP-dependent aspartate aminotransferase-like (Major domain)"/>
    <property type="match status" value="1"/>
</dbReference>
<accession>A0ABD5ULD0</accession>
<evidence type="ECO:0000256" key="3">
    <source>
        <dbReference type="ARBA" id="ARBA00015416"/>
    </source>
</evidence>
<dbReference type="RefSeq" id="WP_379769413.1">
    <property type="nucleotide sequence ID" value="NZ_JBHSXI010000015.1"/>
</dbReference>
<evidence type="ECO:0000256" key="7">
    <source>
        <dbReference type="ARBA" id="ARBA00031365"/>
    </source>
</evidence>
<dbReference type="InterPro" id="IPR015422">
    <property type="entry name" value="PyrdxlP-dep_Trfase_small"/>
</dbReference>
<proteinExistence type="inferred from homology"/>
<feature type="region of interest" description="Disordered" evidence="9">
    <location>
        <begin position="1"/>
        <end position="20"/>
    </location>
</feature>
<dbReference type="Pfam" id="PF00202">
    <property type="entry name" value="Aminotran_3"/>
    <property type="match status" value="1"/>
</dbReference>
<dbReference type="InterPro" id="IPR015424">
    <property type="entry name" value="PyrdxlP-dep_Trfase"/>
</dbReference>
<keyword evidence="10" id="KW-0808">Transferase</keyword>
<evidence type="ECO:0000256" key="4">
    <source>
        <dbReference type="ARBA" id="ARBA00022898"/>
    </source>
</evidence>
<dbReference type="PANTHER" id="PTHR43713">
    <property type="entry name" value="GLUTAMATE-1-SEMIALDEHYDE 2,1-AMINOMUTASE"/>
    <property type="match status" value="1"/>
</dbReference>
<organism evidence="10 11">
    <name type="scientific">Halorubrum trueperi</name>
    <dbReference type="NCBI Taxonomy" id="2004704"/>
    <lineage>
        <taxon>Archaea</taxon>
        <taxon>Methanobacteriati</taxon>
        <taxon>Methanobacteriota</taxon>
        <taxon>Stenosarchaea group</taxon>
        <taxon>Halobacteria</taxon>
        <taxon>Halobacteriales</taxon>
        <taxon>Haloferacaceae</taxon>
        <taxon>Halorubrum</taxon>
    </lineage>
</organism>
<dbReference type="Proteomes" id="UP001596333">
    <property type="component" value="Unassembled WGS sequence"/>
</dbReference>
<dbReference type="PANTHER" id="PTHR43713:SF3">
    <property type="entry name" value="GLUTAMATE-1-SEMIALDEHYDE 2,1-AMINOMUTASE 1, CHLOROPLASTIC-RELATED"/>
    <property type="match status" value="1"/>
</dbReference>
<comment type="similarity">
    <text evidence="8">Belongs to the class-III pyridoxal-phosphate-dependent aminotransferase family.</text>
</comment>
<reference evidence="10 11" key="1">
    <citation type="journal article" date="2019" name="Int. J. Syst. Evol. Microbiol.">
        <title>The Global Catalogue of Microorganisms (GCM) 10K type strain sequencing project: providing services to taxonomists for standard genome sequencing and annotation.</title>
        <authorList>
            <consortium name="The Broad Institute Genomics Platform"/>
            <consortium name="The Broad Institute Genome Sequencing Center for Infectious Disease"/>
            <person name="Wu L."/>
            <person name="Ma J."/>
        </authorList>
    </citation>
    <scope>NUCLEOTIDE SEQUENCE [LARGE SCALE GENOMIC DNA]</scope>
    <source>
        <strain evidence="10 11">Y73</strain>
    </source>
</reference>
<name>A0ABD5ULD0_9EURY</name>